<dbReference type="InterPro" id="IPR002146">
    <property type="entry name" value="ATP_synth_b/b'su_bac/chlpt"/>
</dbReference>
<dbReference type="InterPro" id="IPR028987">
    <property type="entry name" value="ATP_synth_B-like_membr_sf"/>
</dbReference>
<dbReference type="Pfam" id="PF00430">
    <property type="entry name" value="ATP-synt_B"/>
    <property type="match status" value="1"/>
</dbReference>
<keyword evidence="7 14" id="KW-0375">Hydrogen ion transport</keyword>
<evidence type="ECO:0000256" key="7">
    <source>
        <dbReference type="ARBA" id="ARBA00022781"/>
    </source>
</evidence>
<evidence type="ECO:0000256" key="5">
    <source>
        <dbReference type="ARBA" id="ARBA00022547"/>
    </source>
</evidence>
<keyword evidence="5 14" id="KW-0138">CF(0)</keyword>
<comment type="subunit">
    <text evidence="13 14">F-type ATPases have 2 components, F(1) - the catalytic core - and F(0) - the membrane proton channel. F(1) has five subunits: alpha(3), beta(3), gamma(1), delta(1), epsilon(1). F(0) has three main subunits: a(1), b(2) and c(10-14). The alpha and beta chains form an alternating ring which encloses part of the gamma chain. F(1) is attached to F(0) by a central stalk formed by the gamma and epsilon chains, while a peripheral stalk is formed by the delta and b chains.</text>
</comment>
<evidence type="ECO:0000256" key="12">
    <source>
        <dbReference type="ARBA" id="ARBA00025198"/>
    </source>
</evidence>
<evidence type="ECO:0000256" key="9">
    <source>
        <dbReference type="ARBA" id="ARBA00023065"/>
    </source>
</evidence>
<feature type="transmembrane region" description="Helical" evidence="14">
    <location>
        <begin position="23"/>
        <end position="41"/>
    </location>
</feature>
<dbReference type="InterPro" id="IPR005864">
    <property type="entry name" value="ATP_synth_F0_bsu_bac"/>
</dbReference>
<dbReference type="InterPro" id="IPR050059">
    <property type="entry name" value="ATP_synthase_B_chain"/>
</dbReference>
<keyword evidence="16" id="KW-0175">Coiled coil</keyword>
<evidence type="ECO:0000256" key="3">
    <source>
        <dbReference type="ARBA" id="ARBA00022448"/>
    </source>
</evidence>
<dbReference type="SUPFAM" id="SSF81573">
    <property type="entry name" value="F1F0 ATP synthase subunit B, membrane domain"/>
    <property type="match status" value="1"/>
</dbReference>
<keyword evidence="6 14" id="KW-0812">Transmembrane</keyword>
<dbReference type="RefSeq" id="WP_270074401.1">
    <property type="nucleotide sequence ID" value="NZ_JAJAQC010000050.1"/>
</dbReference>
<comment type="similarity">
    <text evidence="2 14 15">Belongs to the ATPase B chain family.</text>
</comment>
<dbReference type="GO" id="GO:0046933">
    <property type="term" value="F:proton-transporting ATP synthase activity, rotational mechanism"/>
    <property type="evidence" value="ECO:0007669"/>
    <property type="project" value="UniProtKB-UniRule"/>
</dbReference>
<name>A0A9X3SFR1_9ACTN</name>
<accession>A0A9X3SFR1</accession>
<keyword evidence="3 14" id="KW-0813">Transport</keyword>
<reference evidence="17" key="1">
    <citation type="submission" date="2021-10" db="EMBL/GenBank/DDBJ databases">
        <title>Streptomonospora sp. nov., isolated from mangrove soil.</title>
        <authorList>
            <person name="Chen X."/>
            <person name="Ge X."/>
            <person name="Liu W."/>
        </authorList>
    </citation>
    <scope>NUCLEOTIDE SEQUENCE</scope>
    <source>
        <strain evidence="17">S1-112</strain>
    </source>
</reference>
<dbReference type="Gene3D" id="1.20.5.620">
    <property type="entry name" value="F1F0 ATP synthase subunit B, membrane domain"/>
    <property type="match status" value="1"/>
</dbReference>
<comment type="function">
    <text evidence="14">Component of the F(0) channel, it forms part of the peripheral stalk, linking F(1) to F(0).</text>
</comment>
<dbReference type="GO" id="GO:0045259">
    <property type="term" value="C:proton-transporting ATP synthase complex"/>
    <property type="evidence" value="ECO:0007669"/>
    <property type="project" value="UniProtKB-KW"/>
</dbReference>
<evidence type="ECO:0000256" key="8">
    <source>
        <dbReference type="ARBA" id="ARBA00022989"/>
    </source>
</evidence>
<dbReference type="PANTHER" id="PTHR33445">
    <property type="entry name" value="ATP SYNTHASE SUBUNIT B', CHLOROPLASTIC"/>
    <property type="match status" value="1"/>
</dbReference>
<keyword evidence="18" id="KW-1185">Reference proteome</keyword>
<dbReference type="PANTHER" id="PTHR33445:SF1">
    <property type="entry name" value="ATP SYNTHASE SUBUNIT B"/>
    <property type="match status" value="1"/>
</dbReference>
<dbReference type="CDD" id="cd06503">
    <property type="entry name" value="ATP-synt_Fo_b"/>
    <property type="match status" value="1"/>
</dbReference>
<evidence type="ECO:0000256" key="14">
    <source>
        <dbReference type="HAMAP-Rule" id="MF_01398"/>
    </source>
</evidence>
<organism evidence="17 18">
    <name type="scientific">Streptomonospora mangrovi</name>
    <dbReference type="NCBI Taxonomy" id="2883123"/>
    <lineage>
        <taxon>Bacteria</taxon>
        <taxon>Bacillati</taxon>
        <taxon>Actinomycetota</taxon>
        <taxon>Actinomycetes</taxon>
        <taxon>Streptosporangiales</taxon>
        <taxon>Nocardiopsidaceae</taxon>
        <taxon>Streptomonospora</taxon>
    </lineage>
</organism>
<evidence type="ECO:0000256" key="16">
    <source>
        <dbReference type="SAM" id="Coils"/>
    </source>
</evidence>
<protein>
    <recommendedName>
        <fullName evidence="14">ATP synthase subunit b</fullName>
    </recommendedName>
    <alternativeName>
        <fullName evidence="14">ATP synthase F(0) sector subunit b</fullName>
    </alternativeName>
    <alternativeName>
        <fullName evidence="14">ATPase subunit I</fullName>
    </alternativeName>
    <alternativeName>
        <fullName evidence="14">F-type ATPase subunit b</fullName>
        <shortName evidence="14">F-ATPase subunit b</shortName>
    </alternativeName>
</protein>
<dbReference type="HAMAP" id="MF_01398">
    <property type="entry name" value="ATP_synth_b_bprime"/>
    <property type="match status" value="1"/>
</dbReference>
<feature type="coiled-coil region" evidence="16">
    <location>
        <begin position="45"/>
        <end position="111"/>
    </location>
</feature>
<evidence type="ECO:0000256" key="11">
    <source>
        <dbReference type="ARBA" id="ARBA00023310"/>
    </source>
</evidence>
<evidence type="ECO:0000256" key="2">
    <source>
        <dbReference type="ARBA" id="ARBA00005513"/>
    </source>
</evidence>
<evidence type="ECO:0000256" key="13">
    <source>
        <dbReference type="ARBA" id="ARBA00025830"/>
    </source>
</evidence>
<keyword evidence="8 14" id="KW-1133">Transmembrane helix</keyword>
<proteinExistence type="inferred from homology"/>
<comment type="function">
    <text evidence="12 14">F(1)F(0) ATP synthase produces ATP from ADP in the presence of a proton or sodium gradient. F-type ATPases consist of two structural domains, F(1) containing the extramembraneous catalytic core and F(0) containing the membrane proton channel, linked together by a central stalk and a peripheral stalk. During catalysis, ATP synthesis in the catalytic domain of F(1) is coupled via a rotary mechanism of the central stalk subunits to proton translocation.</text>
</comment>
<keyword evidence="11 14" id="KW-0066">ATP synthesis</keyword>
<dbReference type="GO" id="GO:0046961">
    <property type="term" value="F:proton-transporting ATPase activity, rotational mechanism"/>
    <property type="evidence" value="ECO:0007669"/>
    <property type="project" value="TreeGrafter"/>
</dbReference>
<comment type="caution">
    <text evidence="17">The sequence shown here is derived from an EMBL/GenBank/DDBJ whole genome shotgun (WGS) entry which is preliminary data.</text>
</comment>
<keyword evidence="4 14" id="KW-1003">Cell membrane</keyword>
<dbReference type="NCBIfam" id="TIGR01144">
    <property type="entry name" value="ATP_synt_b"/>
    <property type="match status" value="1"/>
</dbReference>
<dbReference type="GO" id="GO:0005886">
    <property type="term" value="C:plasma membrane"/>
    <property type="evidence" value="ECO:0007669"/>
    <property type="project" value="UniProtKB-SubCell"/>
</dbReference>
<keyword evidence="10 14" id="KW-0472">Membrane</keyword>
<evidence type="ECO:0000313" key="17">
    <source>
        <dbReference type="EMBL" id="MDA0567148.1"/>
    </source>
</evidence>
<keyword evidence="9 14" id="KW-0406">Ion transport</keyword>
<dbReference type="Proteomes" id="UP001140076">
    <property type="component" value="Unassembled WGS sequence"/>
</dbReference>
<evidence type="ECO:0000313" key="18">
    <source>
        <dbReference type="Proteomes" id="UP001140076"/>
    </source>
</evidence>
<dbReference type="EMBL" id="JAJAQC010000050">
    <property type="protein sequence ID" value="MDA0567148.1"/>
    <property type="molecule type" value="Genomic_DNA"/>
</dbReference>
<comment type="subcellular location">
    <subcellularLocation>
        <location evidence="1 14">Cell membrane</location>
        <topology evidence="1 14">Single-pass membrane protein</topology>
    </subcellularLocation>
</comment>
<evidence type="ECO:0000256" key="6">
    <source>
        <dbReference type="ARBA" id="ARBA00022692"/>
    </source>
</evidence>
<dbReference type="AlphaFoldDB" id="A0A9X3SFR1"/>
<evidence type="ECO:0000256" key="15">
    <source>
        <dbReference type="RuleBase" id="RU003848"/>
    </source>
</evidence>
<evidence type="ECO:0000256" key="4">
    <source>
        <dbReference type="ARBA" id="ARBA00022475"/>
    </source>
</evidence>
<sequence>MPAMILAQGHEEPNILRIHWDEFTFGTIAFVLFAVVVYRMWPRLMAALDERANQIEGGIERAQKAEAEAEEIRQQYREKLEEAHREYARELEKAKEQRAAIIAEAREEAQAEAQRILDAAHAQIEADRQHAFAQLRGEIGALSTDLAARIVGETLSDTAAQNRVIDRFLDELERSGTASQAEVR</sequence>
<gene>
    <name evidence="14 17" type="primary">atpF</name>
    <name evidence="17" type="ORF">LG943_22920</name>
</gene>
<evidence type="ECO:0000256" key="10">
    <source>
        <dbReference type="ARBA" id="ARBA00023136"/>
    </source>
</evidence>
<evidence type="ECO:0000256" key="1">
    <source>
        <dbReference type="ARBA" id="ARBA00004162"/>
    </source>
</evidence>